<evidence type="ECO:0000256" key="1">
    <source>
        <dbReference type="ARBA" id="ARBA00013258"/>
    </source>
</evidence>
<dbReference type="PANTHER" id="PTHR42681">
    <property type="entry name" value="MALONYL-COA-ACYL CARRIER PROTEIN TRANSACYLASE, MITOCHONDRIAL"/>
    <property type="match status" value="1"/>
</dbReference>
<dbReference type="InterPro" id="IPR004410">
    <property type="entry name" value="Malonyl_CoA-ACP_transAc_FabD"/>
</dbReference>
<dbReference type="PIRSF" id="PIRSF000446">
    <property type="entry name" value="Mct"/>
    <property type="match status" value="1"/>
</dbReference>
<evidence type="ECO:0000313" key="9">
    <source>
        <dbReference type="EMBL" id="ORC36642.1"/>
    </source>
</evidence>
<evidence type="ECO:0000313" key="10">
    <source>
        <dbReference type="Proteomes" id="UP000192343"/>
    </source>
</evidence>
<evidence type="ECO:0000256" key="4">
    <source>
        <dbReference type="ARBA" id="ARBA00023315"/>
    </source>
</evidence>
<keyword evidence="10" id="KW-1185">Reference proteome</keyword>
<evidence type="ECO:0000256" key="5">
    <source>
        <dbReference type="ARBA" id="ARBA00048462"/>
    </source>
</evidence>
<comment type="similarity">
    <text evidence="6">Belongs to the fabD family.</text>
</comment>
<feature type="active site" evidence="7">
    <location>
        <position position="207"/>
    </location>
</feature>
<evidence type="ECO:0000256" key="3">
    <source>
        <dbReference type="ARBA" id="ARBA00022679"/>
    </source>
</evidence>
<dbReference type="STRING" id="1963862.B4O97_06140"/>
<accession>A0A1Y1S0D1</accession>
<feature type="domain" description="Malonyl-CoA:ACP transacylase (MAT)" evidence="8">
    <location>
        <begin position="11"/>
        <end position="305"/>
    </location>
</feature>
<dbReference type="GO" id="GO:0004314">
    <property type="term" value="F:[acyl-carrier-protein] S-malonyltransferase activity"/>
    <property type="evidence" value="ECO:0007669"/>
    <property type="project" value="UniProtKB-EC"/>
</dbReference>
<reference evidence="9 10" key="1">
    <citation type="submission" date="2017-03" db="EMBL/GenBank/DDBJ databases">
        <title>Draft Genome sequence of Marispirochaeta sp. strain JC444.</title>
        <authorList>
            <person name="Shivani Y."/>
            <person name="Subhash Y."/>
            <person name="Sasikala C."/>
            <person name="Ramana C."/>
        </authorList>
    </citation>
    <scope>NUCLEOTIDE SEQUENCE [LARGE SCALE GENOMIC DNA]</scope>
    <source>
        <strain evidence="9 10">JC444</strain>
    </source>
</reference>
<dbReference type="Gene3D" id="3.40.366.10">
    <property type="entry name" value="Malonyl-Coenzyme A Acyl Carrier Protein, domain 2"/>
    <property type="match status" value="1"/>
</dbReference>
<dbReference type="RefSeq" id="WP_083049224.1">
    <property type="nucleotide sequence ID" value="NZ_MWQY01000005.1"/>
</dbReference>
<dbReference type="OrthoDB" id="9805460at2"/>
<dbReference type="SUPFAM" id="SSF52151">
    <property type="entry name" value="FabD/lysophospholipase-like"/>
    <property type="match status" value="1"/>
</dbReference>
<keyword evidence="4 6" id="KW-0012">Acyltransferase</keyword>
<dbReference type="Proteomes" id="UP000192343">
    <property type="component" value="Unassembled WGS sequence"/>
</dbReference>
<protein>
    <recommendedName>
        <fullName evidence="2 6">Malonyl CoA-acyl carrier protein transacylase</fullName>
        <ecNumber evidence="1 6">2.3.1.39</ecNumber>
    </recommendedName>
</protein>
<evidence type="ECO:0000256" key="2">
    <source>
        <dbReference type="ARBA" id="ARBA00018953"/>
    </source>
</evidence>
<dbReference type="GO" id="GO:0006633">
    <property type="term" value="P:fatty acid biosynthetic process"/>
    <property type="evidence" value="ECO:0007669"/>
    <property type="project" value="TreeGrafter"/>
</dbReference>
<gene>
    <name evidence="9" type="ORF">B4O97_06140</name>
</gene>
<dbReference type="InterPro" id="IPR050858">
    <property type="entry name" value="Mal-CoA-ACP_Trans/PKS_FabD"/>
</dbReference>
<dbReference type="InterPro" id="IPR016036">
    <property type="entry name" value="Malonyl_transacylase_ACP-bd"/>
</dbReference>
<organism evidence="9 10">
    <name type="scientific">Marispirochaeta aestuarii</name>
    <dbReference type="NCBI Taxonomy" id="1963862"/>
    <lineage>
        <taxon>Bacteria</taxon>
        <taxon>Pseudomonadati</taxon>
        <taxon>Spirochaetota</taxon>
        <taxon>Spirochaetia</taxon>
        <taxon>Spirochaetales</taxon>
        <taxon>Spirochaetaceae</taxon>
        <taxon>Marispirochaeta</taxon>
    </lineage>
</organism>
<feature type="active site" evidence="7">
    <location>
        <position position="95"/>
    </location>
</feature>
<evidence type="ECO:0000259" key="8">
    <source>
        <dbReference type="SMART" id="SM00827"/>
    </source>
</evidence>
<sequence>MKSDIKRNCFLFPGQGAQFPGMGKDLWETSSVVKKLFAEASEWTETDIPKLLFESGEDELKRTENTQIAITAVNLASLIMLKDEGITPDAVAGFSLGEFSALAAAEVLNFEELFPLVKKRGEIMAAAAERLSAGENGPGMAAVMGLAPEAVQELCEKSGLELYAANFNSPEQTVVGGTHEALLKGKEYFSTRGARRWIPLKVSAPFHTPLMEEARQEFAEHVRKLVFRDPKITLISNVSGKTVSSGTEAQELCLAQVISPVRWTTEEETILTLKTDICIEAGPGKVLSGLWKKTGSEVPCLNAGTLEEIENIRKSYSS</sequence>
<dbReference type="AlphaFoldDB" id="A0A1Y1S0D1"/>
<comment type="catalytic activity">
    <reaction evidence="5 6">
        <text>holo-[ACP] + malonyl-CoA = malonyl-[ACP] + CoA</text>
        <dbReference type="Rhea" id="RHEA:41792"/>
        <dbReference type="Rhea" id="RHEA-COMP:9623"/>
        <dbReference type="Rhea" id="RHEA-COMP:9685"/>
        <dbReference type="ChEBI" id="CHEBI:57287"/>
        <dbReference type="ChEBI" id="CHEBI:57384"/>
        <dbReference type="ChEBI" id="CHEBI:64479"/>
        <dbReference type="ChEBI" id="CHEBI:78449"/>
        <dbReference type="EC" id="2.3.1.39"/>
    </reaction>
</comment>
<evidence type="ECO:0000256" key="6">
    <source>
        <dbReference type="PIRNR" id="PIRNR000446"/>
    </source>
</evidence>
<dbReference type="SUPFAM" id="SSF55048">
    <property type="entry name" value="Probable ACP-binding domain of malonyl-CoA ACP transacylase"/>
    <property type="match status" value="1"/>
</dbReference>
<dbReference type="InterPro" id="IPR001227">
    <property type="entry name" value="Ac_transferase_dom_sf"/>
</dbReference>
<dbReference type="EC" id="2.3.1.39" evidence="1 6"/>
<dbReference type="InterPro" id="IPR014043">
    <property type="entry name" value="Acyl_transferase_dom"/>
</dbReference>
<dbReference type="InterPro" id="IPR016035">
    <property type="entry name" value="Acyl_Trfase/lysoPLipase"/>
</dbReference>
<dbReference type="Pfam" id="PF00698">
    <property type="entry name" value="Acyl_transf_1"/>
    <property type="match status" value="1"/>
</dbReference>
<dbReference type="PANTHER" id="PTHR42681:SF1">
    <property type="entry name" value="MALONYL-COA-ACYL CARRIER PROTEIN TRANSACYLASE, MITOCHONDRIAL"/>
    <property type="match status" value="1"/>
</dbReference>
<proteinExistence type="inferred from homology"/>
<comment type="caution">
    <text evidence="9">The sequence shown here is derived from an EMBL/GenBank/DDBJ whole genome shotgun (WGS) entry which is preliminary data.</text>
</comment>
<dbReference type="EMBL" id="MWQY01000005">
    <property type="protein sequence ID" value="ORC36642.1"/>
    <property type="molecule type" value="Genomic_DNA"/>
</dbReference>
<keyword evidence="3 6" id="KW-0808">Transferase</keyword>
<name>A0A1Y1S0D1_9SPIO</name>
<dbReference type="GO" id="GO:0005829">
    <property type="term" value="C:cytosol"/>
    <property type="evidence" value="ECO:0007669"/>
    <property type="project" value="TreeGrafter"/>
</dbReference>
<dbReference type="SMART" id="SM00827">
    <property type="entry name" value="PKS_AT"/>
    <property type="match status" value="1"/>
</dbReference>
<evidence type="ECO:0000256" key="7">
    <source>
        <dbReference type="PIRSR" id="PIRSR000446-1"/>
    </source>
</evidence>
<dbReference type="InterPro" id="IPR024925">
    <property type="entry name" value="Malonyl_CoA-ACP_transAc"/>
</dbReference>
<dbReference type="NCBIfam" id="TIGR00128">
    <property type="entry name" value="fabD"/>
    <property type="match status" value="1"/>
</dbReference>
<dbReference type="Gene3D" id="3.30.70.250">
    <property type="entry name" value="Malonyl-CoA ACP transacylase, ACP-binding"/>
    <property type="match status" value="1"/>
</dbReference>